<dbReference type="Pfam" id="PF04545">
    <property type="entry name" value="Sigma70_r4"/>
    <property type="match status" value="1"/>
</dbReference>
<organism evidence="10">
    <name type="scientific">Glycine soja</name>
    <name type="common">Wild soybean</name>
    <dbReference type="NCBI Taxonomy" id="3848"/>
    <lineage>
        <taxon>Eukaryota</taxon>
        <taxon>Viridiplantae</taxon>
        <taxon>Streptophyta</taxon>
        <taxon>Embryophyta</taxon>
        <taxon>Tracheophyta</taxon>
        <taxon>Spermatophyta</taxon>
        <taxon>Magnoliopsida</taxon>
        <taxon>eudicotyledons</taxon>
        <taxon>Gunneridae</taxon>
        <taxon>Pentapetalae</taxon>
        <taxon>rosids</taxon>
        <taxon>fabids</taxon>
        <taxon>Fabales</taxon>
        <taxon>Fabaceae</taxon>
        <taxon>Papilionoideae</taxon>
        <taxon>50 kb inversion clade</taxon>
        <taxon>NPAAA clade</taxon>
        <taxon>indigoferoid/millettioid clade</taxon>
        <taxon>Phaseoleae</taxon>
        <taxon>Glycine</taxon>
        <taxon>Glycine subgen. Soja</taxon>
    </lineage>
</organism>
<dbReference type="InterPro" id="IPR007624">
    <property type="entry name" value="RNA_pol_sigma70_r3"/>
</dbReference>
<accession>A0A0B2NYD6</accession>
<dbReference type="GO" id="GO:0003677">
    <property type="term" value="F:DNA binding"/>
    <property type="evidence" value="ECO:0007669"/>
    <property type="project" value="UniProtKB-KW"/>
</dbReference>
<dbReference type="Pfam" id="PF04542">
    <property type="entry name" value="Sigma70_r2"/>
    <property type="match status" value="1"/>
</dbReference>
<dbReference type="InterPro" id="IPR013324">
    <property type="entry name" value="RNA_pol_sigma_r3/r4-like"/>
</dbReference>
<proteinExistence type="inferred from homology"/>
<dbReference type="AlphaFoldDB" id="A0A0B2NYD6"/>
<dbReference type="EMBL" id="KN670282">
    <property type="protein sequence ID" value="KHN02161.1"/>
    <property type="molecule type" value="Genomic_DNA"/>
</dbReference>
<dbReference type="CDD" id="cd06171">
    <property type="entry name" value="Sigma70_r4"/>
    <property type="match status" value="1"/>
</dbReference>
<evidence type="ECO:0000256" key="4">
    <source>
        <dbReference type="ARBA" id="ARBA00023125"/>
    </source>
</evidence>
<protein>
    <submittedName>
        <fullName evidence="10">RNA polymerase sigma factor rpoD</fullName>
    </submittedName>
</protein>
<dbReference type="InterPro" id="IPR000943">
    <property type="entry name" value="RNA_pol_sigma70"/>
</dbReference>
<feature type="domain" description="RNA polymerase sigma-70 region 3" evidence="7">
    <location>
        <begin position="64"/>
        <end position="139"/>
    </location>
</feature>
<comment type="similarity">
    <text evidence="1">Belongs to the sigma-70 factor family.</text>
</comment>
<evidence type="ECO:0000313" key="10">
    <source>
        <dbReference type="EMBL" id="KHN02161.1"/>
    </source>
</evidence>
<keyword evidence="4" id="KW-0238">DNA-binding</keyword>
<evidence type="ECO:0000259" key="7">
    <source>
        <dbReference type="Pfam" id="PF04539"/>
    </source>
</evidence>
<name>A0A0B2NYD6_GLYSO</name>
<evidence type="ECO:0000256" key="3">
    <source>
        <dbReference type="ARBA" id="ARBA00023082"/>
    </source>
</evidence>
<dbReference type="SUPFAM" id="SSF88946">
    <property type="entry name" value="Sigma2 domain of RNA polymerase sigma factors"/>
    <property type="match status" value="1"/>
</dbReference>
<keyword evidence="5" id="KW-0804">Transcription</keyword>
<dbReference type="InterPro" id="IPR007630">
    <property type="entry name" value="RNA_pol_sigma70_r4"/>
</dbReference>
<dbReference type="GO" id="GO:0006352">
    <property type="term" value="P:DNA-templated transcription initiation"/>
    <property type="evidence" value="ECO:0007669"/>
    <property type="project" value="InterPro"/>
</dbReference>
<dbReference type="SUPFAM" id="SSF88659">
    <property type="entry name" value="Sigma3 and sigma4 domains of RNA polymerase sigma factors"/>
    <property type="match status" value="2"/>
</dbReference>
<keyword evidence="3" id="KW-0731">Sigma factor</keyword>
<keyword evidence="2" id="KW-0805">Transcription regulation</keyword>
<feature type="signal peptide" evidence="6">
    <location>
        <begin position="1"/>
        <end position="20"/>
    </location>
</feature>
<keyword evidence="6" id="KW-0732">Signal</keyword>
<dbReference type="Gene3D" id="1.10.10.10">
    <property type="entry name" value="Winged helix-like DNA-binding domain superfamily/Winged helix DNA-binding domain"/>
    <property type="match status" value="2"/>
</dbReference>
<dbReference type="PRINTS" id="PR00046">
    <property type="entry name" value="SIGMA70FCT"/>
</dbReference>
<dbReference type="Pfam" id="PF04539">
    <property type="entry name" value="Sigma70_r3"/>
    <property type="match status" value="1"/>
</dbReference>
<dbReference type="InterPro" id="IPR014284">
    <property type="entry name" value="RNA_pol_sigma-70_dom"/>
</dbReference>
<dbReference type="GO" id="GO:0071482">
    <property type="term" value="P:cellular response to light stimulus"/>
    <property type="evidence" value="ECO:0007669"/>
    <property type="project" value="UniProtKB-ARBA"/>
</dbReference>
<feature type="domain" description="RNA polymerase sigma-70 region 4" evidence="9">
    <location>
        <begin position="152"/>
        <end position="204"/>
    </location>
</feature>
<gene>
    <name evidence="10" type="ORF">glysoja_042557</name>
</gene>
<dbReference type="InterPro" id="IPR036388">
    <property type="entry name" value="WH-like_DNA-bd_sf"/>
</dbReference>
<dbReference type="NCBIfam" id="TIGR02937">
    <property type="entry name" value="sigma70-ECF"/>
    <property type="match status" value="1"/>
</dbReference>
<evidence type="ECO:0000256" key="2">
    <source>
        <dbReference type="ARBA" id="ARBA00023015"/>
    </source>
</evidence>
<dbReference type="InterPro" id="IPR007627">
    <property type="entry name" value="RNA_pol_sigma70_r2"/>
</dbReference>
<evidence type="ECO:0000259" key="8">
    <source>
        <dbReference type="Pfam" id="PF04542"/>
    </source>
</evidence>
<evidence type="ECO:0000256" key="1">
    <source>
        <dbReference type="ARBA" id="ARBA00007788"/>
    </source>
</evidence>
<dbReference type="PANTHER" id="PTHR30603">
    <property type="entry name" value="RNA POLYMERASE SIGMA FACTOR RPO"/>
    <property type="match status" value="1"/>
</dbReference>
<evidence type="ECO:0000259" key="9">
    <source>
        <dbReference type="Pfam" id="PF04545"/>
    </source>
</evidence>
<dbReference type="Proteomes" id="UP000053555">
    <property type="component" value="Unassembled WGS sequence"/>
</dbReference>
<dbReference type="PANTHER" id="PTHR30603:SF13">
    <property type="entry name" value="RNA POLYMERASE SIGMA FACTOR SIGC"/>
    <property type="match status" value="1"/>
</dbReference>
<dbReference type="InterPro" id="IPR050239">
    <property type="entry name" value="Sigma-70_RNA_pol_init_factors"/>
</dbReference>
<evidence type="ECO:0000256" key="5">
    <source>
        <dbReference type="ARBA" id="ARBA00023163"/>
    </source>
</evidence>
<dbReference type="Gene3D" id="1.20.120.1810">
    <property type="match status" value="1"/>
</dbReference>
<feature type="domain" description="RNA polymerase sigma-70 region 2" evidence="8">
    <location>
        <begin position="12"/>
        <end position="52"/>
    </location>
</feature>
<dbReference type="GO" id="GO:0016987">
    <property type="term" value="F:sigma factor activity"/>
    <property type="evidence" value="ECO:0007669"/>
    <property type="project" value="UniProtKB-KW"/>
</dbReference>
<reference evidence="10" key="1">
    <citation type="submission" date="2014-07" db="EMBL/GenBank/DDBJ databases">
        <title>Identification of a novel salt tolerance gene in wild soybean by whole-genome sequencing.</title>
        <authorList>
            <person name="Lam H.-M."/>
            <person name="Qi X."/>
            <person name="Li M.-W."/>
            <person name="Liu X."/>
            <person name="Xie M."/>
            <person name="Ni M."/>
            <person name="Xu X."/>
        </authorList>
    </citation>
    <scope>NUCLEOTIDE SEQUENCE [LARGE SCALE GENOMIC DNA]</scope>
    <source>
        <tissue evidence="10">Root</tissue>
    </source>
</reference>
<feature type="chain" id="PRO_5005423182" evidence="6">
    <location>
        <begin position="21"/>
        <end position="218"/>
    </location>
</feature>
<evidence type="ECO:0000256" key="6">
    <source>
        <dbReference type="SAM" id="SignalP"/>
    </source>
</evidence>
<dbReference type="InterPro" id="IPR013325">
    <property type="entry name" value="RNA_pol_sigma_r2"/>
</dbReference>
<sequence length="218" mass="25100">MLHMMNVIILAAGYVGVLQGAERFDSTRGYKFSTYVQYWIRKSILRVVARYARGIVIPWSLNRAINQIQKARKAMKSTHKKCPDDYEIAKMTGLSLDKIKSASNCLRIVASIDQKVGDYLGVEYMELLPDATIESPEDAVMKQHMRKDVHDLLKGLNLRERKILTLRFGLNDNQPRSLQDIGTLFKVSKERIRKIEKKALTKLKNEATISKLHYYLDL</sequence>